<keyword evidence="13" id="KW-0862">Zinc</keyword>
<dbReference type="GO" id="GO:0006281">
    <property type="term" value="P:DNA repair"/>
    <property type="evidence" value="ECO:0007669"/>
    <property type="project" value="UniProtKB-KW"/>
</dbReference>
<dbReference type="InterPro" id="IPR001497">
    <property type="entry name" value="MethylDNA_cys_MeTrfase_AS"/>
</dbReference>
<dbReference type="PROSITE" id="PS00374">
    <property type="entry name" value="MGMT"/>
    <property type="match status" value="1"/>
</dbReference>
<evidence type="ECO:0000313" key="22">
    <source>
        <dbReference type="EMBL" id="RWS30050.1"/>
    </source>
</evidence>
<dbReference type="GO" id="GO:0003677">
    <property type="term" value="F:DNA binding"/>
    <property type="evidence" value="ECO:0007669"/>
    <property type="project" value="UniProtKB-KW"/>
</dbReference>
<dbReference type="VEuPathDB" id="VectorBase:LDEU001990"/>
<evidence type="ECO:0000256" key="9">
    <source>
        <dbReference type="ARBA" id="ARBA00022603"/>
    </source>
</evidence>
<dbReference type="GO" id="GO:0032259">
    <property type="term" value="P:methylation"/>
    <property type="evidence" value="ECO:0007669"/>
    <property type="project" value="UniProtKB-KW"/>
</dbReference>
<feature type="domain" description="Methylguanine DNA methyltransferase ribonuclease-like" evidence="21">
    <location>
        <begin position="9"/>
        <end position="63"/>
    </location>
</feature>
<name>A0A443SR90_9ACAR</name>
<dbReference type="EMBL" id="NCKV01000660">
    <property type="protein sequence ID" value="RWS30050.1"/>
    <property type="molecule type" value="Genomic_DNA"/>
</dbReference>
<dbReference type="PANTHER" id="PTHR46460">
    <property type="entry name" value="METHYLATED-DNA--PROTEIN-CYSTEINE METHYLTRANSFERASE"/>
    <property type="match status" value="1"/>
</dbReference>
<evidence type="ECO:0000256" key="18">
    <source>
        <dbReference type="ARBA" id="ARBA00031621"/>
    </source>
</evidence>
<evidence type="ECO:0000256" key="10">
    <source>
        <dbReference type="ARBA" id="ARBA00022679"/>
    </source>
</evidence>
<dbReference type="InterPro" id="IPR008332">
    <property type="entry name" value="MethylG_MeTrfase_N"/>
</dbReference>
<comment type="catalytic activity">
    <reaction evidence="19">
        <text>a 6-O-methyl-2'-deoxyguanosine in DNA + L-cysteinyl-[protein] = S-methyl-L-cysteinyl-[protein] + a 2'-deoxyguanosine in DNA</text>
        <dbReference type="Rhea" id="RHEA:24000"/>
        <dbReference type="Rhea" id="RHEA-COMP:10131"/>
        <dbReference type="Rhea" id="RHEA-COMP:10132"/>
        <dbReference type="Rhea" id="RHEA-COMP:11367"/>
        <dbReference type="Rhea" id="RHEA-COMP:11368"/>
        <dbReference type="ChEBI" id="CHEBI:29950"/>
        <dbReference type="ChEBI" id="CHEBI:82612"/>
        <dbReference type="ChEBI" id="CHEBI:85445"/>
        <dbReference type="ChEBI" id="CHEBI:85448"/>
        <dbReference type="EC" id="2.1.1.63"/>
    </reaction>
</comment>
<dbReference type="InterPro" id="IPR014048">
    <property type="entry name" value="MethylDNA_cys_MeTrfase_DNA-bd"/>
</dbReference>
<dbReference type="Pfam" id="PF02870">
    <property type="entry name" value="Methyltransf_1N"/>
    <property type="match status" value="1"/>
</dbReference>
<keyword evidence="11" id="KW-0479">Metal-binding</keyword>
<feature type="domain" description="Methylated-DNA-[protein]-cysteine S-methyltransferase DNA binding" evidence="20">
    <location>
        <begin position="87"/>
        <end position="165"/>
    </location>
</feature>
<evidence type="ECO:0000313" key="23">
    <source>
        <dbReference type="Proteomes" id="UP000288716"/>
    </source>
</evidence>
<organism evidence="22 23">
    <name type="scientific">Leptotrombidium deliense</name>
    <dbReference type="NCBI Taxonomy" id="299467"/>
    <lineage>
        <taxon>Eukaryota</taxon>
        <taxon>Metazoa</taxon>
        <taxon>Ecdysozoa</taxon>
        <taxon>Arthropoda</taxon>
        <taxon>Chelicerata</taxon>
        <taxon>Arachnida</taxon>
        <taxon>Acari</taxon>
        <taxon>Acariformes</taxon>
        <taxon>Trombidiformes</taxon>
        <taxon>Prostigmata</taxon>
        <taxon>Anystina</taxon>
        <taxon>Parasitengona</taxon>
        <taxon>Trombiculoidea</taxon>
        <taxon>Trombiculidae</taxon>
        <taxon>Leptotrombidium</taxon>
    </lineage>
</organism>
<dbReference type="Gene3D" id="1.10.10.10">
    <property type="entry name" value="Winged helix-like DNA-binding domain superfamily/Winged helix DNA-binding domain"/>
    <property type="match status" value="1"/>
</dbReference>
<evidence type="ECO:0000259" key="21">
    <source>
        <dbReference type="Pfam" id="PF02870"/>
    </source>
</evidence>
<dbReference type="NCBIfam" id="TIGR00589">
    <property type="entry name" value="ogt"/>
    <property type="match status" value="1"/>
</dbReference>
<evidence type="ECO:0000256" key="19">
    <source>
        <dbReference type="ARBA" id="ARBA00049348"/>
    </source>
</evidence>
<keyword evidence="15" id="KW-0234">DNA repair</keyword>
<comment type="catalytic activity">
    <reaction evidence="1">
        <text>a 4-O-methyl-thymidine in DNA + L-cysteinyl-[protein] = a thymidine in DNA + S-methyl-L-cysteinyl-[protein]</text>
        <dbReference type="Rhea" id="RHEA:53428"/>
        <dbReference type="Rhea" id="RHEA-COMP:10131"/>
        <dbReference type="Rhea" id="RHEA-COMP:10132"/>
        <dbReference type="Rhea" id="RHEA-COMP:13555"/>
        <dbReference type="Rhea" id="RHEA-COMP:13556"/>
        <dbReference type="ChEBI" id="CHEBI:29950"/>
        <dbReference type="ChEBI" id="CHEBI:82612"/>
        <dbReference type="ChEBI" id="CHEBI:137386"/>
        <dbReference type="ChEBI" id="CHEBI:137387"/>
        <dbReference type="EC" id="2.1.1.63"/>
    </reaction>
</comment>
<gene>
    <name evidence="22" type="ORF">B4U80_06183</name>
</gene>
<comment type="caution">
    <text evidence="22">The sequence shown here is derived from an EMBL/GenBank/DDBJ whole genome shotgun (WGS) entry which is preliminary data.</text>
</comment>
<dbReference type="STRING" id="299467.A0A443SR90"/>
<comment type="cofactor">
    <cofactor evidence="2">
        <name>Zn(2+)</name>
        <dbReference type="ChEBI" id="CHEBI:29105"/>
    </cofactor>
</comment>
<evidence type="ECO:0000256" key="1">
    <source>
        <dbReference type="ARBA" id="ARBA00001286"/>
    </source>
</evidence>
<dbReference type="CDD" id="cd06445">
    <property type="entry name" value="ATase"/>
    <property type="match status" value="1"/>
</dbReference>
<proteinExistence type="inferred from homology"/>
<evidence type="ECO:0000256" key="13">
    <source>
        <dbReference type="ARBA" id="ARBA00022833"/>
    </source>
</evidence>
<reference evidence="22 23" key="1">
    <citation type="journal article" date="2018" name="Gigascience">
        <title>Genomes of trombidid mites reveal novel predicted allergens and laterally-transferred genes associated with secondary metabolism.</title>
        <authorList>
            <person name="Dong X."/>
            <person name="Chaisiri K."/>
            <person name="Xia D."/>
            <person name="Armstrong S.D."/>
            <person name="Fang Y."/>
            <person name="Donnelly M.J."/>
            <person name="Kadowaki T."/>
            <person name="McGarry J.W."/>
            <person name="Darby A.C."/>
            <person name="Makepeace B.L."/>
        </authorList>
    </citation>
    <scope>NUCLEOTIDE SEQUENCE [LARGE SCALE GENOMIC DNA]</scope>
    <source>
        <strain evidence="22">UoL-UT</strain>
    </source>
</reference>
<keyword evidence="16" id="KW-0539">Nucleus</keyword>
<evidence type="ECO:0000256" key="7">
    <source>
        <dbReference type="ARBA" id="ARBA00015377"/>
    </source>
</evidence>
<evidence type="ECO:0000256" key="17">
    <source>
        <dbReference type="ARBA" id="ARBA00030795"/>
    </source>
</evidence>
<dbReference type="GO" id="GO:0046872">
    <property type="term" value="F:metal ion binding"/>
    <property type="evidence" value="ECO:0007669"/>
    <property type="project" value="UniProtKB-KW"/>
</dbReference>
<dbReference type="GO" id="GO:0005654">
    <property type="term" value="C:nucleoplasm"/>
    <property type="evidence" value="ECO:0007669"/>
    <property type="project" value="TreeGrafter"/>
</dbReference>
<evidence type="ECO:0000256" key="5">
    <source>
        <dbReference type="ARBA" id="ARBA00008711"/>
    </source>
</evidence>
<keyword evidence="14" id="KW-0238">DNA-binding</keyword>
<keyword evidence="23" id="KW-1185">Reference proteome</keyword>
<evidence type="ECO:0000256" key="3">
    <source>
        <dbReference type="ARBA" id="ARBA00003317"/>
    </source>
</evidence>
<dbReference type="Pfam" id="PF01035">
    <property type="entry name" value="DNA_binding_1"/>
    <property type="match status" value="1"/>
</dbReference>
<evidence type="ECO:0000256" key="16">
    <source>
        <dbReference type="ARBA" id="ARBA00023242"/>
    </source>
</evidence>
<dbReference type="SUPFAM" id="SSF46767">
    <property type="entry name" value="Methylated DNA-protein cysteine methyltransferase, C-terminal domain"/>
    <property type="match status" value="1"/>
</dbReference>
<protein>
    <recommendedName>
        <fullName evidence="7">Methylated-DNA--protein-cysteine methyltransferase</fullName>
        <ecNumber evidence="6">2.1.1.63</ecNumber>
    </recommendedName>
    <alternativeName>
        <fullName evidence="17">6-O-methylguanine-DNA methyltransferase</fullName>
    </alternativeName>
    <alternativeName>
        <fullName evidence="18">O-6-methylguanine-DNA-alkyltransferase</fullName>
    </alternativeName>
</protein>
<dbReference type="Gene3D" id="3.30.160.70">
    <property type="entry name" value="Methylated DNA-protein cysteine methyltransferase domain"/>
    <property type="match status" value="1"/>
</dbReference>
<evidence type="ECO:0000256" key="2">
    <source>
        <dbReference type="ARBA" id="ARBA00001947"/>
    </source>
</evidence>
<evidence type="ECO:0000256" key="6">
    <source>
        <dbReference type="ARBA" id="ARBA00011918"/>
    </source>
</evidence>
<dbReference type="GO" id="GO:0003908">
    <property type="term" value="F:methylated-DNA-[protein]-cysteine S-methyltransferase activity"/>
    <property type="evidence" value="ECO:0007669"/>
    <property type="project" value="UniProtKB-EC"/>
</dbReference>
<evidence type="ECO:0000256" key="8">
    <source>
        <dbReference type="ARBA" id="ARBA00022553"/>
    </source>
</evidence>
<comment type="similarity">
    <text evidence="5">Belongs to the MGMT family.</text>
</comment>
<evidence type="ECO:0000256" key="11">
    <source>
        <dbReference type="ARBA" id="ARBA00022723"/>
    </source>
</evidence>
<dbReference type="InterPro" id="IPR036217">
    <property type="entry name" value="MethylDNA_cys_MeTrfase_DNAb"/>
</dbReference>
<evidence type="ECO:0000256" key="15">
    <source>
        <dbReference type="ARBA" id="ARBA00023204"/>
    </source>
</evidence>
<dbReference type="EC" id="2.1.1.63" evidence="6"/>
<evidence type="ECO:0000256" key="12">
    <source>
        <dbReference type="ARBA" id="ARBA00022763"/>
    </source>
</evidence>
<keyword evidence="10 22" id="KW-0808">Transferase</keyword>
<dbReference type="FunFam" id="1.10.10.10:FF:000214">
    <property type="entry name" value="Methylated-DNA--protein-cysteine methyltransferase"/>
    <property type="match status" value="1"/>
</dbReference>
<keyword evidence="9 22" id="KW-0489">Methyltransferase</keyword>
<sequence>MKSECVLSKRFINTKIGEIEVIGCATGLHAVNLSSVNKRQRCDSCDNVNSLNESIHWLQLYFDDCSEEIKDLMVPKICESGRSSVYLNIWKELSKTEIGETLSYSDLSERVFGHRNASRVVGTAMRRNPCPIIIPCHRVIKANGELGNYSCGNDIKAYLINYEKVHSTLKGDNH</sequence>
<dbReference type="AlphaFoldDB" id="A0A443SR90"/>
<accession>A0A443SR90</accession>
<dbReference type="OrthoDB" id="1907495at2759"/>
<dbReference type="InterPro" id="IPR036388">
    <property type="entry name" value="WH-like_DNA-bd_sf"/>
</dbReference>
<dbReference type="Proteomes" id="UP000288716">
    <property type="component" value="Unassembled WGS sequence"/>
</dbReference>
<dbReference type="PANTHER" id="PTHR46460:SF1">
    <property type="entry name" value="METHYLATED-DNA--PROTEIN-CYSTEINE METHYLTRANSFERASE"/>
    <property type="match status" value="1"/>
</dbReference>
<evidence type="ECO:0000259" key="20">
    <source>
        <dbReference type="Pfam" id="PF01035"/>
    </source>
</evidence>
<comment type="function">
    <text evidence="3">Involved in the cellular defense against the biological effects of O6-methylguanine (O6-MeG) and O4-methylthymine (O4-MeT) in DNA. Repairs the methylated nucleobase in DNA by stoichiometrically transferring the methyl group to a cysteine residue in the enzyme. This is a suicide reaction: the enzyme is irreversibly inactivated.</text>
</comment>
<comment type="subcellular location">
    <subcellularLocation>
        <location evidence="4">Nucleus</location>
    </subcellularLocation>
</comment>
<keyword evidence="8" id="KW-0597">Phosphoprotein</keyword>
<evidence type="ECO:0000256" key="14">
    <source>
        <dbReference type="ARBA" id="ARBA00023125"/>
    </source>
</evidence>
<keyword evidence="12" id="KW-0227">DNA damage</keyword>
<evidence type="ECO:0000256" key="4">
    <source>
        <dbReference type="ARBA" id="ARBA00004123"/>
    </source>
</evidence>